<dbReference type="PANTHER" id="PTHR42695">
    <property type="entry name" value="GLUTAMINE AMIDOTRANSFERASE YLR126C-RELATED"/>
    <property type="match status" value="1"/>
</dbReference>
<reference evidence="2" key="1">
    <citation type="submission" date="2016-01" db="EMBL/GenBank/DDBJ databases">
        <authorList>
            <person name="Peeters C."/>
        </authorList>
    </citation>
    <scope>NUCLEOTIDE SEQUENCE [LARGE SCALE GENOMIC DNA]</scope>
    <source>
        <strain evidence="2">LMG 29318</strain>
    </source>
</reference>
<dbReference type="OrthoDB" id="9813383at2"/>
<dbReference type="InterPro" id="IPR017926">
    <property type="entry name" value="GATASE"/>
</dbReference>
<dbReference type="Proteomes" id="UP000054870">
    <property type="component" value="Unassembled WGS sequence"/>
</dbReference>
<proteinExistence type="predicted"/>
<dbReference type="GO" id="GO:0016740">
    <property type="term" value="F:transferase activity"/>
    <property type="evidence" value="ECO:0007669"/>
    <property type="project" value="UniProtKB-KW"/>
</dbReference>
<dbReference type="RefSeq" id="WP_061122420.1">
    <property type="nucleotide sequence ID" value="NZ_FCOF02000001.1"/>
</dbReference>
<evidence type="ECO:0000313" key="2">
    <source>
        <dbReference type="EMBL" id="SAK39545.1"/>
    </source>
</evidence>
<evidence type="ECO:0000259" key="1">
    <source>
        <dbReference type="Pfam" id="PF00117"/>
    </source>
</evidence>
<gene>
    <name evidence="2" type="ORF">AWB75_00076</name>
</gene>
<keyword evidence="3" id="KW-1185">Reference proteome</keyword>
<dbReference type="CDD" id="cd01741">
    <property type="entry name" value="GATase1_1"/>
    <property type="match status" value="1"/>
</dbReference>
<feature type="domain" description="Glutamine amidotransferase" evidence="1">
    <location>
        <begin position="45"/>
        <end position="187"/>
    </location>
</feature>
<dbReference type="InterPro" id="IPR029062">
    <property type="entry name" value="Class_I_gatase-like"/>
</dbReference>
<evidence type="ECO:0000313" key="3">
    <source>
        <dbReference type="Proteomes" id="UP000054870"/>
    </source>
</evidence>
<dbReference type="PANTHER" id="PTHR42695:SF5">
    <property type="entry name" value="GLUTAMINE AMIDOTRANSFERASE YLR126C-RELATED"/>
    <property type="match status" value="1"/>
</dbReference>
<keyword evidence="2" id="KW-0315">Glutamine amidotransferase</keyword>
<name>A0A157Z1P8_9BURK</name>
<dbReference type="SUPFAM" id="SSF52317">
    <property type="entry name" value="Class I glutamine amidotransferase-like"/>
    <property type="match status" value="1"/>
</dbReference>
<dbReference type="EMBL" id="FCOF02000001">
    <property type="protein sequence ID" value="SAK39545.1"/>
    <property type="molecule type" value="Genomic_DNA"/>
</dbReference>
<dbReference type="PROSITE" id="PS51273">
    <property type="entry name" value="GATASE_TYPE_1"/>
    <property type="match status" value="1"/>
</dbReference>
<dbReference type="NCBIfam" id="NF005458">
    <property type="entry name" value="PRK07053.1"/>
    <property type="match status" value="1"/>
</dbReference>
<dbReference type="InterPro" id="IPR044992">
    <property type="entry name" value="ChyE-like"/>
</dbReference>
<protein>
    <submittedName>
        <fullName evidence="2">Glutamine amidotransferase</fullName>
    </submittedName>
</protein>
<dbReference type="AlphaFoldDB" id="A0A157Z1P8"/>
<accession>A0A157Z1P8</accession>
<comment type="caution">
    <text evidence="2">The sequence shown here is derived from an EMBL/GenBank/DDBJ whole genome shotgun (WGS) entry which is preliminary data.</text>
</comment>
<dbReference type="Pfam" id="PF00117">
    <property type="entry name" value="GATase"/>
    <property type="match status" value="1"/>
</dbReference>
<dbReference type="Gene3D" id="3.40.50.880">
    <property type="match status" value="1"/>
</dbReference>
<sequence length="246" mass="26950">MKHEVLAIRHVYFEDLGCLEHVLGDRGHLVRYLDVGRGRIDAPNPLDPSLLVVLGGPIGAYEDAHYPHLAPLLSMLEKRIAAGLPTIGICLGSQLIARALGARVYPSGTMELGWAPLTLTDAGRASALRHLEADGAPVPVFHWHGDTFDLPRDATLLASTDSCSHQAFTWGEHVLALQCHPEVLVERFESWLVTYPGDIVRSGTTVAALREETARHGANLERAARAMFGEWLDRFNGKPMETRADV</sequence>
<organism evidence="2 3">
    <name type="scientific">Caballeronia catudaia</name>
    <dbReference type="NCBI Taxonomy" id="1777136"/>
    <lineage>
        <taxon>Bacteria</taxon>
        <taxon>Pseudomonadati</taxon>
        <taxon>Pseudomonadota</taxon>
        <taxon>Betaproteobacteria</taxon>
        <taxon>Burkholderiales</taxon>
        <taxon>Burkholderiaceae</taxon>
        <taxon>Caballeronia</taxon>
    </lineage>
</organism>
<dbReference type="GO" id="GO:0005829">
    <property type="term" value="C:cytosol"/>
    <property type="evidence" value="ECO:0007669"/>
    <property type="project" value="TreeGrafter"/>
</dbReference>